<feature type="domain" description="Sigma-54 factor interaction" evidence="7">
    <location>
        <begin position="264"/>
        <end position="493"/>
    </location>
</feature>
<dbReference type="InterPro" id="IPR003593">
    <property type="entry name" value="AAA+_ATPase"/>
</dbReference>
<sequence>MAINPINNLSLLHILDSIHNAIVAIDEEGKVIIFNKASERVFNYPAKKALGKNINEVLPFSGLNKVLKTGESHIGRKFKIGDNLYVVNRTPLYYKGKIIGAIGVAQEINELKNIADELENVLALKQTLETILEAGQEGYMVLDLDKTVTHANKAIADLFGLKLSDIVNKHINSLTANPFFCELPESADDIKTEVVEINGRQVVAFKYPIVKDYKLYGGIIKVIFQEVSDLLALAEKVSQLNSELSYYKNELTKYTSKQFTENRIIGNHPSIVRLKEIIKKIAPYNTTVLIRGESGTGKELVAHALHVESGRPGSFIKVNCAAIPENLFEAELFGYVEGAFTGAKKGGQIGKFELANNGTIFLDEIGDMPLAMQAKLLRVLQEKEVERLGDRKTRKINVRVIAATNQNLEELIKKKKFREDLYYRLNVISLYVPALRERIEDLPLLIKYFIEKFNKEYGTNVTGISPEVMDIFMNYSWPGNIRELENVLERCFNLVEGKVIEKKYLPPYILGEELKNKEFPLGQSLTNLLEAYEKELIKAALLKAKGNKSKAANLLGISRQWLHKRLKYFNLLP</sequence>
<keyword evidence="1" id="KW-0547">Nucleotide-binding</keyword>
<dbReference type="InterPro" id="IPR058031">
    <property type="entry name" value="AAA_lid_NorR"/>
</dbReference>
<evidence type="ECO:0000313" key="9">
    <source>
        <dbReference type="EMBL" id="GAV25841.1"/>
    </source>
</evidence>
<gene>
    <name evidence="9" type="ORF">ciss_17740</name>
</gene>
<dbReference type="PANTHER" id="PTHR32071:SF57">
    <property type="entry name" value="C4-DICARBOXYLATE TRANSPORT TRANSCRIPTIONAL REGULATORY PROTEIN DCTD"/>
    <property type="match status" value="1"/>
</dbReference>
<evidence type="ECO:0000256" key="6">
    <source>
        <dbReference type="SAM" id="Coils"/>
    </source>
</evidence>
<feature type="domain" description="PAS" evidence="8">
    <location>
        <begin position="7"/>
        <end position="58"/>
    </location>
</feature>
<dbReference type="Gene3D" id="1.10.8.60">
    <property type="match status" value="1"/>
</dbReference>
<feature type="domain" description="PAS" evidence="8">
    <location>
        <begin position="124"/>
        <end position="169"/>
    </location>
</feature>
<keyword evidence="2" id="KW-0067">ATP-binding</keyword>
<dbReference type="InterPro" id="IPR000014">
    <property type="entry name" value="PAS"/>
</dbReference>
<evidence type="ECO:0000259" key="7">
    <source>
        <dbReference type="PROSITE" id="PS50045"/>
    </source>
</evidence>
<dbReference type="CDD" id="cd00009">
    <property type="entry name" value="AAA"/>
    <property type="match status" value="1"/>
</dbReference>
<dbReference type="SMART" id="SM00091">
    <property type="entry name" value="PAS"/>
    <property type="match status" value="2"/>
</dbReference>
<evidence type="ECO:0000259" key="8">
    <source>
        <dbReference type="PROSITE" id="PS50112"/>
    </source>
</evidence>
<dbReference type="PRINTS" id="PR01590">
    <property type="entry name" value="HTHFIS"/>
</dbReference>
<dbReference type="GO" id="GO:0043565">
    <property type="term" value="F:sequence-specific DNA binding"/>
    <property type="evidence" value="ECO:0007669"/>
    <property type="project" value="InterPro"/>
</dbReference>
<evidence type="ECO:0000256" key="3">
    <source>
        <dbReference type="ARBA" id="ARBA00023015"/>
    </source>
</evidence>
<dbReference type="NCBIfam" id="TIGR00229">
    <property type="entry name" value="sensory_box"/>
    <property type="match status" value="2"/>
</dbReference>
<dbReference type="Pfam" id="PF25601">
    <property type="entry name" value="AAA_lid_14"/>
    <property type="match status" value="1"/>
</dbReference>
<evidence type="ECO:0000256" key="1">
    <source>
        <dbReference type="ARBA" id="ARBA00022741"/>
    </source>
</evidence>
<dbReference type="GO" id="GO:0006355">
    <property type="term" value="P:regulation of DNA-templated transcription"/>
    <property type="evidence" value="ECO:0007669"/>
    <property type="project" value="InterPro"/>
</dbReference>
<evidence type="ECO:0000256" key="4">
    <source>
        <dbReference type="ARBA" id="ARBA00023125"/>
    </source>
</evidence>
<dbReference type="Gene3D" id="3.30.450.20">
    <property type="entry name" value="PAS domain"/>
    <property type="match status" value="2"/>
</dbReference>
<dbReference type="AlphaFoldDB" id="A0A1L8D443"/>
<dbReference type="InterPro" id="IPR002078">
    <property type="entry name" value="Sigma_54_int"/>
</dbReference>
<dbReference type="Pfam" id="PF00158">
    <property type="entry name" value="Sigma54_activat"/>
    <property type="match status" value="1"/>
</dbReference>
<dbReference type="InterPro" id="IPR025943">
    <property type="entry name" value="Sigma_54_int_dom_ATP-bd_2"/>
</dbReference>
<keyword evidence="4" id="KW-0238">DNA-binding</keyword>
<dbReference type="PANTHER" id="PTHR32071">
    <property type="entry name" value="TRANSCRIPTIONAL REGULATORY PROTEIN"/>
    <property type="match status" value="1"/>
</dbReference>
<dbReference type="STRING" id="661089.ciss_17740"/>
<reference evidence="10" key="1">
    <citation type="submission" date="2016-12" db="EMBL/GenBank/DDBJ databases">
        <title>Draft Genome Sequences od Carboxydothermus pertinax and islandicus, Hydrogenogenic Carboxydotrophic Bacteria.</title>
        <authorList>
            <person name="Fukuyama Y."/>
            <person name="Ohmae K."/>
            <person name="Yoneda Y."/>
            <person name="Yoshida T."/>
            <person name="Sako Y."/>
        </authorList>
    </citation>
    <scope>NUCLEOTIDE SEQUENCE [LARGE SCALE GENOMIC DNA]</scope>
    <source>
        <strain evidence="10">SET</strain>
    </source>
</reference>
<dbReference type="Pfam" id="PF02954">
    <property type="entry name" value="HTH_8"/>
    <property type="match status" value="1"/>
</dbReference>
<dbReference type="FunFam" id="3.40.50.300:FF:000006">
    <property type="entry name" value="DNA-binding transcriptional regulator NtrC"/>
    <property type="match status" value="1"/>
</dbReference>
<dbReference type="InterPro" id="IPR009057">
    <property type="entry name" value="Homeodomain-like_sf"/>
</dbReference>
<dbReference type="Proteomes" id="UP000187338">
    <property type="component" value="Unassembled WGS sequence"/>
</dbReference>
<proteinExistence type="predicted"/>
<dbReference type="SUPFAM" id="SSF55785">
    <property type="entry name" value="PYP-like sensor domain (PAS domain)"/>
    <property type="match status" value="2"/>
</dbReference>
<keyword evidence="10" id="KW-1185">Reference proteome</keyword>
<dbReference type="InterPro" id="IPR027417">
    <property type="entry name" value="P-loop_NTPase"/>
</dbReference>
<dbReference type="Pfam" id="PF13188">
    <property type="entry name" value="PAS_8"/>
    <property type="match status" value="1"/>
</dbReference>
<dbReference type="GO" id="GO:0005524">
    <property type="term" value="F:ATP binding"/>
    <property type="evidence" value="ECO:0007669"/>
    <property type="project" value="UniProtKB-KW"/>
</dbReference>
<evidence type="ECO:0000256" key="2">
    <source>
        <dbReference type="ARBA" id="ARBA00022840"/>
    </source>
</evidence>
<dbReference type="SUPFAM" id="SSF52540">
    <property type="entry name" value="P-loop containing nucleoside triphosphate hydrolases"/>
    <property type="match status" value="1"/>
</dbReference>
<organism evidence="9 10">
    <name type="scientific">Carboxydothermus islandicus</name>
    <dbReference type="NCBI Taxonomy" id="661089"/>
    <lineage>
        <taxon>Bacteria</taxon>
        <taxon>Bacillati</taxon>
        <taxon>Bacillota</taxon>
        <taxon>Clostridia</taxon>
        <taxon>Thermoanaerobacterales</taxon>
        <taxon>Thermoanaerobacteraceae</taxon>
        <taxon>Carboxydothermus</taxon>
    </lineage>
</organism>
<dbReference type="SMART" id="SM00382">
    <property type="entry name" value="AAA"/>
    <property type="match status" value="1"/>
</dbReference>
<dbReference type="SUPFAM" id="SSF46689">
    <property type="entry name" value="Homeodomain-like"/>
    <property type="match status" value="1"/>
</dbReference>
<dbReference type="PROSITE" id="PS00688">
    <property type="entry name" value="SIGMA54_INTERACT_3"/>
    <property type="match status" value="1"/>
</dbReference>
<dbReference type="InterPro" id="IPR025944">
    <property type="entry name" value="Sigma_54_int_dom_CS"/>
</dbReference>
<keyword evidence="3" id="KW-0805">Transcription regulation</keyword>
<accession>A0A1L8D443</accession>
<dbReference type="CDD" id="cd00130">
    <property type="entry name" value="PAS"/>
    <property type="match status" value="2"/>
</dbReference>
<evidence type="ECO:0000313" key="10">
    <source>
        <dbReference type="Proteomes" id="UP000187338"/>
    </source>
</evidence>
<dbReference type="PROSITE" id="PS00676">
    <property type="entry name" value="SIGMA54_INTERACT_2"/>
    <property type="match status" value="1"/>
</dbReference>
<dbReference type="InterPro" id="IPR002197">
    <property type="entry name" value="HTH_Fis"/>
</dbReference>
<protein>
    <submittedName>
        <fullName evidence="9">Sigma-54-dependent Fis family transcriptional regulator</fullName>
    </submittedName>
</protein>
<keyword evidence="5" id="KW-0804">Transcription</keyword>
<dbReference type="EMBL" id="BDJL01000093">
    <property type="protein sequence ID" value="GAV25841.1"/>
    <property type="molecule type" value="Genomic_DNA"/>
</dbReference>
<keyword evidence="6" id="KW-0175">Coiled coil</keyword>
<comment type="caution">
    <text evidence="9">The sequence shown here is derived from an EMBL/GenBank/DDBJ whole genome shotgun (WGS) entry which is preliminary data.</text>
</comment>
<dbReference type="PROSITE" id="PS00675">
    <property type="entry name" value="SIGMA54_INTERACT_1"/>
    <property type="match status" value="1"/>
</dbReference>
<dbReference type="Gene3D" id="3.40.50.300">
    <property type="entry name" value="P-loop containing nucleotide triphosphate hydrolases"/>
    <property type="match status" value="1"/>
</dbReference>
<dbReference type="InterPro" id="IPR013767">
    <property type="entry name" value="PAS_fold"/>
</dbReference>
<name>A0A1L8D443_9THEO</name>
<dbReference type="Pfam" id="PF00989">
    <property type="entry name" value="PAS"/>
    <property type="match status" value="1"/>
</dbReference>
<dbReference type="PROSITE" id="PS50045">
    <property type="entry name" value="SIGMA54_INTERACT_4"/>
    <property type="match status" value="1"/>
</dbReference>
<dbReference type="RefSeq" id="WP_075866051.1">
    <property type="nucleotide sequence ID" value="NZ_BDJL01000093.1"/>
</dbReference>
<dbReference type="OrthoDB" id="9803970at2"/>
<dbReference type="Gene3D" id="1.10.10.60">
    <property type="entry name" value="Homeodomain-like"/>
    <property type="match status" value="1"/>
</dbReference>
<dbReference type="InterPro" id="IPR035965">
    <property type="entry name" value="PAS-like_dom_sf"/>
</dbReference>
<dbReference type="PROSITE" id="PS50112">
    <property type="entry name" value="PAS"/>
    <property type="match status" value="2"/>
</dbReference>
<evidence type="ECO:0000256" key="5">
    <source>
        <dbReference type="ARBA" id="ARBA00023163"/>
    </source>
</evidence>
<feature type="coiled-coil region" evidence="6">
    <location>
        <begin position="101"/>
        <end position="128"/>
    </location>
</feature>
<dbReference type="InterPro" id="IPR025662">
    <property type="entry name" value="Sigma_54_int_dom_ATP-bd_1"/>
</dbReference>